<dbReference type="EMBL" id="CP028519">
    <property type="protein sequence ID" value="AVY94542.1"/>
    <property type="molecule type" value="Genomic_DNA"/>
</dbReference>
<organism evidence="3 4">
    <name type="scientific">Microvirgula aerodenitrificans</name>
    <dbReference type="NCBI Taxonomy" id="57480"/>
    <lineage>
        <taxon>Bacteria</taxon>
        <taxon>Pseudomonadati</taxon>
        <taxon>Pseudomonadota</taxon>
        <taxon>Betaproteobacteria</taxon>
        <taxon>Neisseriales</taxon>
        <taxon>Aquaspirillaceae</taxon>
        <taxon>Microvirgula</taxon>
    </lineage>
</organism>
<feature type="region of interest" description="Disordered" evidence="2">
    <location>
        <begin position="1"/>
        <end position="20"/>
    </location>
</feature>
<dbReference type="Pfam" id="PF07813">
    <property type="entry name" value="LTXXQ"/>
    <property type="match status" value="1"/>
</dbReference>
<dbReference type="STRING" id="1122240.GCA_000620105_00267"/>
<accession>A0A2S0PB22</accession>
<sequence length="171" mass="19025">MMNFTSPPGSPDNSPRNGEHAMRTPVRATASAMLLGVSLFSGAVVAAPVTDGVPPAAQVMRAGPLSMEEGERQLETLQSRLELTGKQEPAWQRYRALREQQQRQMRELAEANRRHPPATAPERVERHIEMARTQVRHLEAMKPVVTALYTQLTPAQQTIFDEKPALPSRQP</sequence>
<dbReference type="GO" id="GO:0042597">
    <property type="term" value="C:periplasmic space"/>
    <property type="evidence" value="ECO:0007669"/>
    <property type="project" value="InterPro"/>
</dbReference>
<evidence type="ECO:0000313" key="4">
    <source>
        <dbReference type="Proteomes" id="UP000244173"/>
    </source>
</evidence>
<proteinExistence type="predicted"/>
<protein>
    <submittedName>
        <fullName evidence="3">Uncharacterized protein</fullName>
    </submittedName>
</protein>
<keyword evidence="1" id="KW-0175">Coiled coil</keyword>
<reference evidence="3 4" key="1">
    <citation type="submission" date="2018-04" db="EMBL/GenBank/DDBJ databases">
        <title>Denitrifier Microvirgula.</title>
        <authorList>
            <person name="Anderson E."/>
            <person name="Jang J."/>
            <person name="Ishii S."/>
        </authorList>
    </citation>
    <scope>NUCLEOTIDE SEQUENCE [LARGE SCALE GENOMIC DNA]</scope>
    <source>
        <strain evidence="3 4">BE2.4</strain>
    </source>
</reference>
<gene>
    <name evidence="3" type="ORF">DAI18_11180</name>
</gene>
<evidence type="ECO:0000256" key="1">
    <source>
        <dbReference type="SAM" id="Coils"/>
    </source>
</evidence>
<dbReference type="Proteomes" id="UP000244173">
    <property type="component" value="Chromosome"/>
</dbReference>
<dbReference type="KEGG" id="maer:DAI18_11180"/>
<feature type="coiled-coil region" evidence="1">
    <location>
        <begin position="67"/>
        <end position="114"/>
    </location>
</feature>
<name>A0A2S0PB22_9NEIS</name>
<feature type="compositionally biased region" description="Polar residues" evidence="2">
    <location>
        <begin position="1"/>
        <end position="16"/>
    </location>
</feature>
<keyword evidence="4" id="KW-1185">Reference proteome</keyword>
<dbReference type="InterPro" id="IPR012899">
    <property type="entry name" value="LTXXQ"/>
</dbReference>
<evidence type="ECO:0000313" key="3">
    <source>
        <dbReference type="EMBL" id="AVY94542.1"/>
    </source>
</evidence>
<evidence type="ECO:0000256" key="2">
    <source>
        <dbReference type="SAM" id="MobiDB-lite"/>
    </source>
</evidence>
<dbReference type="AlphaFoldDB" id="A0A2S0PB22"/>